<dbReference type="Proteomes" id="UP000076630">
    <property type="component" value="Unassembled WGS sequence"/>
</dbReference>
<evidence type="ECO:0000256" key="9">
    <source>
        <dbReference type="SAM" id="MobiDB-lite"/>
    </source>
</evidence>
<dbReference type="InterPro" id="IPR008969">
    <property type="entry name" value="CarboxyPept-like_regulatory"/>
</dbReference>
<evidence type="ECO:0000313" key="14">
    <source>
        <dbReference type="Proteomes" id="UP000076630"/>
    </source>
</evidence>
<organism evidence="13 14">
    <name type="scientific">Myroides marinus</name>
    <dbReference type="NCBI Taxonomy" id="703342"/>
    <lineage>
        <taxon>Bacteria</taxon>
        <taxon>Pseudomonadati</taxon>
        <taxon>Bacteroidota</taxon>
        <taxon>Flavobacteriia</taxon>
        <taxon>Flavobacteriales</taxon>
        <taxon>Flavobacteriaceae</taxon>
        <taxon>Myroides</taxon>
    </lineage>
</organism>
<proteinExistence type="inferred from homology"/>
<comment type="similarity">
    <text evidence="8">Belongs to the TonB-dependent receptor family.</text>
</comment>
<protein>
    <submittedName>
        <fullName evidence="13">TonB-dependent receptor</fullName>
    </submittedName>
</protein>
<keyword evidence="13" id="KW-0675">Receptor</keyword>
<dbReference type="Gene3D" id="2.40.170.20">
    <property type="entry name" value="TonB-dependent receptor, beta-barrel domain"/>
    <property type="match status" value="1"/>
</dbReference>
<dbReference type="PROSITE" id="PS52016">
    <property type="entry name" value="TONB_DEPENDENT_REC_3"/>
    <property type="match status" value="1"/>
</dbReference>
<evidence type="ECO:0000256" key="1">
    <source>
        <dbReference type="ARBA" id="ARBA00004571"/>
    </source>
</evidence>
<evidence type="ECO:0000256" key="7">
    <source>
        <dbReference type="ARBA" id="ARBA00023237"/>
    </source>
</evidence>
<dbReference type="GO" id="GO:0044718">
    <property type="term" value="P:siderophore transmembrane transport"/>
    <property type="evidence" value="ECO:0007669"/>
    <property type="project" value="TreeGrafter"/>
</dbReference>
<dbReference type="InterPro" id="IPR039426">
    <property type="entry name" value="TonB-dep_rcpt-like"/>
</dbReference>
<dbReference type="SUPFAM" id="SSF49464">
    <property type="entry name" value="Carboxypeptidase regulatory domain-like"/>
    <property type="match status" value="1"/>
</dbReference>
<dbReference type="Pfam" id="PF07715">
    <property type="entry name" value="Plug"/>
    <property type="match status" value="1"/>
</dbReference>
<dbReference type="AlphaFoldDB" id="A0A165RYB5"/>
<keyword evidence="2 8" id="KW-0813">Transport</keyword>
<feature type="chain" id="PRO_5007866095" evidence="10">
    <location>
        <begin position="20"/>
        <end position="799"/>
    </location>
</feature>
<dbReference type="Pfam" id="PF14905">
    <property type="entry name" value="OMP_b-brl_3"/>
    <property type="match status" value="1"/>
</dbReference>
<evidence type="ECO:0000256" key="8">
    <source>
        <dbReference type="PROSITE-ProRule" id="PRU01360"/>
    </source>
</evidence>
<dbReference type="Gene3D" id="2.170.130.10">
    <property type="entry name" value="TonB-dependent receptor, plug domain"/>
    <property type="match status" value="1"/>
</dbReference>
<evidence type="ECO:0000256" key="10">
    <source>
        <dbReference type="SAM" id="SignalP"/>
    </source>
</evidence>
<keyword evidence="7 8" id="KW-0998">Cell outer membrane</keyword>
<name>A0A165RYB5_9FLAO</name>
<evidence type="ECO:0000256" key="2">
    <source>
        <dbReference type="ARBA" id="ARBA00022448"/>
    </source>
</evidence>
<dbReference type="InterPro" id="IPR036942">
    <property type="entry name" value="Beta-barrel_TonB_sf"/>
</dbReference>
<feature type="domain" description="Outer membrane protein beta-barrel" evidence="12">
    <location>
        <begin position="362"/>
        <end position="769"/>
    </location>
</feature>
<accession>A0A165RYB5</accession>
<evidence type="ECO:0000313" key="13">
    <source>
        <dbReference type="EMBL" id="KZE79808.1"/>
    </source>
</evidence>
<feature type="domain" description="TonB-dependent receptor plug" evidence="11">
    <location>
        <begin position="139"/>
        <end position="214"/>
    </location>
</feature>
<feature type="region of interest" description="Disordered" evidence="9">
    <location>
        <begin position="780"/>
        <end position="799"/>
    </location>
</feature>
<evidence type="ECO:0000259" key="11">
    <source>
        <dbReference type="Pfam" id="PF07715"/>
    </source>
</evidence>
<comment type="subcellular location">
    <subcellularLocation>
        <location evidence="1 8">Cell outer membrane</location>
        <topology evidence="1 8">Multi-pass membrane protein</topology>
    </subcellularLocation>
</comment>
<dbReference type="InterPro" id="IPR012910">
    <property type="entry name" value="Plug_dom"/>
</dbReference>
<feature type="signal peptide" evidence="10">
    <location>
        <begin position="1"/>
        <end position="19"/>
    </location>
</feature>
<keyword evidence="4 8" id="KW-0812">Transmembrane</keyword>
<evidence type="ECO:0000256" key="3">
    <source>
        <dbReference type="ARBA" id="ARBA00022452"/>
    </source>
</evidence>
<dbReference type="PANTHER" id="PTHR30069:SF29">
    <property type="entry name" value="HEMOGLOBIN AND HEMOGLOBIN-HAPTOGLOBIN-BINDING PROTEIN 1-RELATED"/>
    <property type="match status" value="1"/>
</dbReference>
<sequence length="799" mass="90122">MKFKLSALLFLTMVCSIYAQQKGKITGIIFDKTINQSVPYATVSLKSGENIVTGVMSEDNGKFELTAPLNKYTIEVQFIGYQTFTKDFELTEAVQNFGTIYLTPEATTLEGVNIIAEQSTIEQKIDRKVINVGKDLTTAGATAGEIMNNIPSVNVDKDGKISLRGNENVRILIDGRPTNMSSEQVLKQIPSTSIKSIELITNPSAKYNPEGMSGIINIVLHKNTMDGFNGSVDTGATFSHYVKNTNSLNLNYRQGKLNFFGNGSYSYGQYKNEGDMMRTDIMSPTEIRMKSINKNYLYKIGMDYYINDNNTLSFYTNQSTNNSDMDMKNATTYPQGKYDDIFQKTNYNGDNKYSAYNLAYKHLFEKKGHTLDIEGNFSRNKSTNDGNYNTLIGKGPNQLYKDGNNNTSDLTTINVDYVNPLNDHTKLEVGAEARISRADNNFDSNNPLIPEKNRVINNKYDQDIFSAYVTFGQTYGKFNYQVGTRLESYKVESTLGGKTNFKDDYVTLYPSVYFGYTMSDNDMFNLSYSRRVDRPSISQTNPVRQFSTPLMTMVGNPELKPQFTNSVELNYTRMFNNKSSITAGVYYRRINKEINHVIYDDPDNDNPNALLMTFDNYKSNDAYGFELSANIKLTPWWDMQPAIDFSSIKQTGFVSKLNATNQMDFVERNITASAFNARLNSNFKASKNLRFNLFGFYRGGVDGITMDSKEMYKIDAGARYSLLENKLSISARVNDIFNTMKFKYSSQYPYASNGQFSWESRSVYVGVNYIFGGGKGRALQRKSRDTNTKQSGGTGGGLF</sequence>
<dbReference type="PANTHER" id="PTHR30069">
    <property type="entry name" value="TONB-DEPENDENT OUTER MEMBRANE RECEPTOR"/>
    <property type="match status" value="1"/>
</dbReference>
<gene>
    <name evidence="13" type="ORF">AV926_11595</name>
</gene>
<keyword evidence="5 10" id="KW-0732">Signal</keyword>
<dbReference type="OrthoDB" id="8764943at2"/>
<keyword evidence="3 8" id="KW-1134">Transmembrane beta strand</keyword>
<keyword evidence="6 8" id="KW-0472">Membrane</keyword>
<dbReference type="GO" id="GO:0009279">
    <property type="term" value="C:cell outer membrane"/>
    <property type="evidence" value="ECO:0007669"/>
    <property type="project" value="UniProtKB-SubCell"/>
</dbReference>
<dbReference type="Gene3D" id="2.60.40.1120">
    <property type="entry name" value="Carboxypeptidase-like, regulatory domain"/>
    <property type="match status" value="1"/>
</dbReference>
<dbReference type="InterPro" id="IPR041700">
    <property type="entry name" value="OMP_b-brl_3"/>
</dbReference>
<dbReference type="EMBL" id="LQNU01000059">
    <property type="protein sequence ID" value="KZE79808.1"/>
    <property type="molecule type" value="Genomic_DNA"/>
</dbReference>
<keyword evidence="14" id="KW-1185">Reference proteome</keyword>
<reference evidence="13 14" key="1">
    <citation type="submission" date="2016-01" db="EMBL/GenBank/DDBJ databases">
        <title>Whole genome sequencing of Myroides marinus L41.</title>
        <authorList>
            <person name="Hong K.W."/>
        </authorList>
    </citation>
    <scope>NUCLEOTIDE SEQUENCE [LARGE SCALE GENOMIC DNA]</scope>
    <source>
        <strain evidence="13 14">L41</strain>
    </source>
</reference>
<evidence type="ECO:0000259" key="12">
    <source>
        <dbReference type="Pfam" id="PF14905"/>
    </source>
</evidence>
<evidence type="ECO:0000256" key="5">
    <source>
        <dbReference type="ARBA" id="ARBA00022729"/>
    </source>
</evidence>
<dbReference type="GO" id="GO:0015344">
    <property type="term" value="F:siderophore uptake transmembrane transporter activity"/>
    <property type="evidence" value="ECO:0007669"/>
    <property type="project" value="TreeGrafter"/>
</dbReference>
<dbReference type="InterPro" id="IPR037066">
    <property type="entry name" value="Plug_dom_sf"/>
</dbReference>
<evidence type="ECO:0000256" key="6">
    <source>
        <dbReference type="ARBA" id="ARBA00023136"/>
    </source>
</evidence>
<dbReference type="SUPFAM" id="SSF56935">
    <property type="entry name" value="Porins"/>
    <property type="match status" value="1"/>
</dbReference>
<comment type="caution">
    <text evidence="13">The sequence shown here is derived from an EMBL/GenBank/DDBJ whole genome shotgun (WGS) entry which is preliminary data.</text>
</comment>
<dbReference type="Pfam" id="PF13715">
    <property type="entry name" value="CarbopepD_reg_2"/>
    <property type="match status" value="1"/>
</dbReference>
<dbReference type="RefSeq" id="WP_038986132.1">
    <property type="nucleotide sequence ID" value="NZ_JACAJN010000034.1"/>
</dbReference>
<evidence type="ECO:0000256" key="4">
    <source>
        <dbReference type="ARBA" id="ARBA00022692"/>
    </source>
</evidence>